<evidence type="ECO:0000313" key="1">
    <source>
        <dbReference type="EMBL" id="BAZ84610.1"/>
    </source>
</evidence>
<reference evidence="1 2" key="1">
    <citation type="submission" date="2017-06" db="EMBL/GenBank/DDBJ databases">
        <title>Genome sequencing of cyanobaciteial culture collection at National Institute for Environmental Studies (NIES).</title>
        <authorList>
            <person name="Hirose Y."/>
            <person name="Shimura Y."/>
            <person name="Fujisawa T."/>
            <person name="Nakamura Y."/>
            <person name="Kawachi M."/>
        </authorList>
    </citation>
    <scope>NUCLEOTIDE SEQUENCE [LARGE SCALE GENOMIC DNA]</scope>
    <source>
        <strain evidence="1 2">NIES-806</strain>
    </source>
</reference>
<organism evidence="1 2">
    <name type="scientific">Dolichospermum compactum NIES-806</name>
    <dbReference type="NCBI Taxonomy" id="1973481"/>
    <lineage>
        <taxon>Bacteria</taxon>
        <taxon>Bacillati</taxon>
        <taxon>Cyanobacteriota</taxon>
        <taxon>Cyanophyceae</taxon>
        <taxon>Nostocales</taxon>
        <taxon>Aphanizomenonaceae</taxon>
        <taxon>Dolichospermum</taxon>
        <taxon>Dolichospermum compactum</taxon>
    </lineage>
</organism>
<dbReference type="OrthoDB" id="9843745at2"/>
<sequence>MVQFYNMLDSVQHFTAQQILIQELFDEEYWLKLYQSNSSHRAIKRYQICQQMIEQGGVIKLPENTDILPKLTSILLDNYIFAKVSGGNTANFSLGDFANYGDPKVRQSIASQLKKEKTDAFSSLMTELSFGAWFLSKKVFQLTATEDEGLADFKIDIHGHPIPIIVDIYQTLESHSTFT</sequence>
<dbReference type="AlphaFoldDB" id="A0A1Z4UZD0"/>
<dbReference type="Proteomes" id="UP000218702">
    <property type="component" value="Chromosome"/>
</dbReference>
<protein>
    <submittedName>
        <fullName evidence="1">Uncharacterized protein</fullName>
    </submittedName>
</protein>
<evidence type="ECO:0000313" key="2">
    <source>
        <dbReference type="Proteomes" id="UP000218702"/>
    </source>
</evidence>
<gene>
    <name evidence="1" type="ORF">NIES806_08000</name>
</gene>
<name>A0A1Z4UZD0_9CYAN</name>
<dbReference type="EMBL" id="AP018316">
    <property type="protein sequence ID" value="BAZ84610.1"/>
    <property type="molecule type" value="Genomic_DNA"/>
</dbReference>
<proteinExistence type="predicted"/>
<dbReference type="RefSeq" id="WP_096664306.1">
    <property type="nucleotide sequence ID" value="NZ_AP018316.1"/>
</dbReference>
<keyword evidence="2" id="KW-1185">Reference proteome</keyword>
<dbReference type="KEGG" id="dcm:NIES806_08000"/>
<accession>A0A1Z4UZD0</accession>